<organism evidence="1">
    <name type="scientific">marine metagenome</name>
    <dbReference type="NCBI Taxonomy" id="408172"/>
    <lineage>
        <taxon>unclassified sequences</taxon>
        <taxon>metagenomes</taxon>
        <taxon>ecological metagenomes</taxon>
    </lineage>
</organism>
<evidence type="ECO:0000313" key="1">
    <source>
        <dbReference type="EMBL" id="SVB00774.1"/>
    </source>
</evidence>
<dbReference type="EMBL" id="UINC01025351">
    <property type="protein sequence ID" value="SVB00774.1"/>
    <property type="molecule type" value="Genomic_DNA"/>
</dbReference>
<protein>
    <recommendedName>
        <fullName evidence="2">Outer membrane protein beta-barrel domain-containing protein</fullName>
    </recommendedName>
</protein>
<accession>A0A382AHD5</accession>
<name>A0A382AHD5_9ZZZZ</name>
<sequence>MQIFLTIKKDLKLFSLLLISGLFANSFLVINGNSYHHNVNDYNYCDEDCNNNNWGIGYETYDDKRELVYSVGTFLDSWNKFSWYVGMGREYGIINAVNWGFSIGVMNKNYDSHKQIITLYMFPYLVFYPTENMAVRMTVIPSSRIAKGWTGGNEWPTTLFFQYKIRVTK</sequence>
<evidence type="ECO:0008006" key="2">
    <source>
        <dbReference type="Google" id="ProtNLM"/>
    </source>
</evidence>
<gene>
    <name evidence="1" type="ORF">METZ01_LOCUS153628</name>
</gene>
<dbReference type="AlphaFoldDB" id="A0A382AHD5"/>
<proteinExistence type="predicted"/>
<dbReference type="Gene3D" id="2.40.160.20">
    <property type="match status" value="1"/>
</dbReference>
<reference evidence="1" key="1">
    <citation type="submission" date="2018-05" db="EMBL/GenBank/DDBJ databases">
        <authorList>
            <person name="Lanie J.A."/>
            <person name="Ng W.-L."/>
            <person name="Kazmierczak K.M."/>
            <person name="Andrzejewski T.M."/>
            <person name="Davidsen T.M."/>
            <person name="Wayne K.J."/>
            <person name="Tettelin H."/>
            <person name="Glass J.I."/>
            <person name="Rusch D."/>
            <person name="Podicherti R."/>
            <person name="Tsui H.-C.T."/>
            <person name="Winkler M.E."/>
        </authorList>
    </citation>
    <scope>NUCLEOTIDE SEQUENCE</scope>
</reference>